<evidence type="ECO:0000256" key="3">
    <source>
        <dbReference type="ARBA" id="ARBA00024947"/>
    </source>
</evidence>
<dbReference type="SUPFAM" id="SSF55961">
    <property type="entry name" value="Bet v1-like"/>
    <property type="match status" value="1"/>
</dbReference>
<dbReference type="GO" id="GO:0005739">
    <property type="term" value="C:mitochondrion"/>
    <property type="evidence" value="ECO:0007669"/>
    <property type="project" value="TreeGrafter"/>
</dbReference>
<dbReference type="CDD" id="cd07813">
    <property type="entry name" value="COQ10p_like"/>
    <property type="match status" value="1"/>
</dbReference>
<comment type="similarity">
    <text evidence="1">Belongs to the COQ10 family.</text>
</comment>
<dbReference type="PANTHER" id="PTHR12901">
    <property type="entry name" value="SPERM PROTEIN HOMOLOG"/>
    <property type="match status" value="1"/>
</dbReference>
<evidence type="ECO:0000313" key="5">
    <source>
        <dbReference type="EMBL" id="OCH95917.1"/>
    </source>
</evidence>
<evidence type="ECO:0000256" key="2">
    <source>
        <dbReference type="ARBA" id="ARBA00011814"/>
    </source>
</evidence>
<reference evidence="5 6" key="1">
    <citation type="submission" date="2016-07" db="EMBL/GenBank/DDBJ databases">
        <title>Draft genome of the white-rot fungus Obba rivulosa 3A-2.</title>
        <authorList>
            <consortium name="DOE Joint Genome Institute"/>
            <person name="Miettinen O."/>
            <person name="Riley R."/>
            <person name="Acob R."/>
            <person name="Barry K."/>
            <person name="Cullen D."/>
            <person name="De Vries R."/>
            <person name="Hainaut M."/>
            <person name="Hatakka A."/>
            <person name="Henrissat B."/>
            <person name="Hilden K."/>
            <person name="Kuo R."/>
            <person name="Labutti K."/>
            <person name="Lipzen A."/>
            <person name="Makela M.R."/>
            <person name="Sandor L."/>
            <person name="Spatafora J.W."/>
            <person name="Grigoriev I.V."/>
            <person name="Hibbett D.S."/>
        </authorList>
    </citation>
    <scope>NUCLEOTIDE SEQUENCE [LARGE SCALE GENOMIC DNA]</scope>
    <source>
        <strain evidence="5 6">3A-2</strain>
    </source>
</reference>
<dbReference type="GO" id="GO:0048039">
    <property type="term" value="F:ubiquinone binding"/>
    <property type="evidence" value="ECO:0007669"/>
    <property type="project" value="InterPro"/>
</dbReference>
<dbReference type="Proteomes" id="UP000250043">
    <property type="component" value="Unassembled WGS sequence"/>
</dbReference>
<dbReference type="GO" id="GO:0045333">
    <property type="term" value="P:cellular respiration"/>
    <property type="evidence" value="ECO:0007669"/>
    <property type="project" value="InterPro"/>
</dbReference>
<evidence type="ECO:0000313" key="6">
    <source>
        <dbReference type="Proteomes" id="UP000250043"/>
    </source>
</evidence>
<dbReference type="OrthoDB" id="292693at2759"/>
<accession>A0A8E2J807</accession>
<evidence type="ECO:0000256" key="1">
    <source>
        <dbReference type="ARBA" id="ARBA00006885"/>
    </source>
</evidence>
<proteinExistence type="inferred from homology"/>
<dbReference type="InterPro" id="IPR005031">
    <property type="entry name" value="COQ10_START"/>
</dbReference>
<protein>
    <recommendedName>
        <fullName evidence="4">Coenzyme Q-binding protein COQ10 START domain-containing protein</fullName>
    </recommendedName>
</protein>
<dbReference type="InterPro" id="IPR023393">
    <property type="entry name" value="START-like_dom_sf"/>
</dbReference>
<dbReference type="Pfam" id="PF03364">
    <property type="entry name" value="Polyketide_cyc"/>
    <property type="match status" value="1"/>
</dbReference>
<dbReference type="InterPro" id="IPR044996">
    <property type="entry name" value="COQ10-like"/>
</dbReference>
<organism evidence="5 6">
    <name type="scientific">Obba rivulosa</name>
    <dbReference type="NCBI Taxonomy" id="1052685"/>
    <lineage>
        <taxon>Eukaryota</taxon>
        <taxon>Fungi</taxon>
        <taxon>Dikarya</taxon>
        <taxon>Basidiomycota</taxon>
        <taxon>Agaricomycotina</taxon>
        <taxon>Agaricomycetes</taxon>
        <taxon>Polyporales</taxon>
        <taxon>Gelatoporiaceae</taxon>
        <taxon>Obba</taxon>
    </lineage>
</organism>
<name>A0A8E2J807_9APHY</name>
<feature type="domain" description="Coenzyme Q-binding protein COQ10 START" evidence="4">
    <location>
        <begin position="52"/>
        <end position="221"/>
    </location>
</feature>
<sequence>MSFLTRLAPCSSAARVLQRSFFTLPDLSSISPFSGPDGNSQDVQTYHERKILPYSQKQMYNVVADTASYPNFLPFCTSARVLNRSPLASTPATSSSSSTPPPSSMDVELTVGFMSLTESYVSKVTCRPYESLEVVAPSSTPLFKSLDTVWRFQSASPQSLHPTNAGLTDELTTVADIQRKADSGPTLVTLDLSFAFANPVHAAVSATVFGQVSKMMVKAFEERCLQLYGVGDR</sequence>
<dbReference type="PANTHER" id="PTHR12901:SF10">
    <property type="entry name" value="COENZYME Q-BINDING PROTEIN COQ10, MITOCHONDRIAL"/>
    <property type="match status" value="1"/>
</dbReference>
<dbReference type="EMBL" id="KV722333">
    <property type="protein sequence ID" value="OCH95917.1"/>
    <property type="molecule type" value="Genomic_DNA"/>
</dbReference>
<keyword evidence="6" id="KW-1185">Reference proteome</keyword>
<evidence type="ECO:0000259" key="4">
    <source>
        <dbReference type="Pfam" id="PF03364"/>
    </source>
</evidence>
<dbReference type="Gene3D" id="3.30.530.20">
    <property type="match status" value="1"/>
</dbReference>
<gene>
    <name evidence="5" type="ORF">OBBRIDRAFT_744490</name>
</gene>
<comment type="function">
    <text evidence="3">Required for the function of coenzyme Q in the respiratory chain. May serve as a chaperone or may be involved in the transport of Q6 from its site of synthesis to the catalytic sites of the respiratory complexes.</text>
</comment>
<dbReference type="AlphaFoldDB" id="A0A8E2J807"/>
<comment type="subunit">
    <text evidence="2">Interacts with coenzyme Q.</text>
</comment>